<evidence type="ECO:0000313" key="2">
    <source>
        <dbReference type="EMBL" id="PAA47445.1"/>
    </source>
</evidence>
<feature type="region of interest" description="Disordered" evidence="1">
    <location>
        <begin position="1"/>
        <end position="26"/>
    </location>
</feature>
<feature type="compositionally biased region" description="Low complexity" evidence="1">
    <location>
        <begin position="14"/>
        <end position="23"/>
    </location>
</feature>
<evidence type="ECO:0000313" key="4">
    <source>
        <dbReference type="Proteomes" id="UP000215902"/>
    </source>
</evidence>
<dbReference type="EMBL" id="NIVC01000814">
    <property type="protein sequence ID" value="PAA76559.1"/>
    <property type="molecule type" value="Genomic_DNA"/>
</dbReference>
<dbReference type="AlphaFoldDB" id="A0A267FU77"/>
<dbReference type="EMBL" id="NIVC01004450">
    <property type="protein sequence ID" value="PAA47445.1"/>
    <property type="molecule type" value="Genomic_DNA"/>
</dbReference>
<comment type="caution">
    <text evidence="3">The sequence shown here is derived from an EMBL/GenBank/DDBJ whole genome shotgun (WGS) entry which is preliminary data.</text>
</comment>
<protein>
    <submittedName>
        <fullName evidence="3">Uncharacterized protein</fullName>
    </submittedName>
</protein>
<gene>
    <name evidence="2" type="ORF">BOX15_Mlig016601g1</name>
    <name evidence="3" type="ORF">BOX15_Mlig016601g2</name>
</gene>
<organism evidence="3 4">
    <name type="scientific">Macrostomum lignano</name>
    <dbReference type="NCBI Taxonomy" id="282301"/>
    <lineage>
        <taxon>Eukaryota</taxon>
        <taxon>Metazoa</taxon>
        <taxon>Spiralia</taxon>
        <taxon>Lophotrochozoa</taxon>
        <taxon>Platyhelminthes</taxon>
        <taxon>Rhabditophora</taxon>
        <taxon>Macrostomorpha</taxon>
        <taxon>Macrostomida</taxon>
        <taxon>Macrostomidae</taxon>
        <taxon>Macrostomum</taxon>
    </lineage>
</organism>
<proteinExistence type="predicted"/>
<name>A0A267FU77_9PLAT</name>
<feature type="region of interest" description="Disordered" evidence="1">
    <location>
        <begin position="228"/>
        <end position="267"/>
    </location>
</feature>
<accession>A0A267FU77</accession>
<sequence length="414" mass="45528">MQQSSINQLEHSKQQSQSCFSQKKIPDPTENLFDNLQQQFSCQHQMQQSYNFAVPASNACNSSMQYQQQQQQQQQPHSQQIYNVPDSSCLTSAITAAPVVVGPIVANAMPIKETTANASTGSAFGEKQPAVEPETTVRRTVYVPQNWTSVISFVHGNDMEAVMRQCQVDITVSCCSVECSKREKDTLGTARKRAVHICAKRSKDITAAINELMVSMPVLMSQPDLPERSWLSSAAPDTTSDRDQEPSNPQPTQPLMSSQNVGPEASAASGDFCGIDGAVGNSAESMTAEQPYATDSFGGSAMSRRQLNEARPLTLEVDVENSSSGLLPFFPGSCDRRGAVVSARSGCSIEITDRIRRRPNGEERRVIRVQAPNMSALEKCAQLLDLHFPSMGARARFREWRERTDLQAKQLRFG</sequence>
<evidence type="ECO:0000256" key="1">
    <source>
        <dbReference type="SAM" id="MobiDB-lite"/>
    </source>
</evidence>
<evidence type="ECO:0000313" key="3">
    <source>
        <dbReference type="EMBL" id="PAA76559.1"/>
    </source>
</evidence>
<dbReference type="Proteomes" id="UP000215902">
    <property type="component" value="Unassembled WGS sequence"/>
</dbReference>
<reference evidence="3 4" key="1">
    <citation type="submission" date="2017-06" db="EMBL/GenBank/DDBJ databases">
        <title>A platform for efficient transgenesis in Macrostomum lignano, a flatworm model organism for stem cell research.</title>
        <authorList>
            <person name="Berezikov E."/>
        </authorList>
    </citation>
    <scope>NUCLEOTIDE SEQUENCE [LARGE SCALE GENOMIC DNA]</scope>
    <source>
        <strain evidence="3">DV1</strain>
        <tissue evidence="3">Whole organism</tissue>
    </source>
</reference>
<keyword evidence="4" id="KW-1185">Reference proteome</keyword>